<dbReference type="RefSeq" id="WP_113982325.1">
    <property type="nucleotide sequence ID" value="NZ_QMEY01000008.1"/>
</dbReference>
<protein>
    <recommendedName>
        <fullName evidence="1">YcaO domain-containing protein</fullName>
    </recommendedName>
</protein>
<dbReference type="InterPro" id="IPR003776">
    <property type="entry name" value="YcaO-like_dom"/>
</dbReference>
<evidence type="ECO:0000313" key="2">
    <source>
        <dbReference type="EMBL" id="RBQ18247.1"/>
    </source>
</evidence>
<dbReference type="EMBL" id="QMEY01000008">
    <property type="protein sequence ID" value="RBQ18247.1"/>
    <property type="molecule type" value="Genomic_DNA"/>
</dbReference>
<comment type="caution">
    <text evidence="2">The sequence shown here is derived from an EMBL/GenBank/DDBJ whole genome shotgun (WGS) entry which is preliminary data.</text>
</comment>
<dbReference type="PANTHER" id="PTHR37809">
    <property type="entry name" value="RIBOSOMAL PROTEIN S12 METHYLTHIOTRANSFERASE ACCESSORY FACTOR YCAO"/>
    <property type="match status" value="1"/>
</dbReference>
<accession>A0A366LWV5</accession>
<dbReference type="PANTHER" id="PTHR37809:SF1">
    <property type="entry name" value="RIBOSOMAL PROTEIN S12 METHYLTHIOTRANSFERASE ACCESSORY FACTOR YCAO"/>
    <property type="match status" value="1"/>
</dbReference>
<feature type="domain" description="YcaO" evidence="1">
    <location>
        <begin position="48"/>
        <end position="403"/>
    </location>
</feature>
<reference evidence="2 3" key="1">
    <citation type="submission" date="2018-06" db="EMBL/GenBank/DDBJ databases">
        <title>Sphaerisporangium craniellae sp. nov., isolated from a marine sponge in the South China Sea.</title>
        <authorList>
            <person name="Li L."/>
        </authorList>
    </citation>
    <scope>NUCLEOTIDE SEQUENCE [LARGE SCALE GENOMIC DNA]</scope>
    <source>
        <strain evidence="2 3">LHW63015</strain>
    </source>
</reference>
<dbReference type="AlphaFoldDB" id="A0A366LWV5"/>
<dbReference type="PROSITE" id="PS51664">
    <property type="entry name" value="YCAO"/>
    <property type="match status" value="1"/>
</dbReference>
<name>A0A366LWV5_9ACTN</name>
<keyword evidence="3" id="KW-1185">Reference proteome</keyword>
<evidence type="ECO:0000259" key="1">
    <source>
        <dbReference type="PROSITE" id="PS51664"/>
    </source>
</evidence>
<proteinExistence type="predicted"/>
<dbReference type="Pfam" id="PF02624">
    <property type="entry name" value="YcaO"/>
    <property type="match status" value="1"/>
</dbReference>
<sequence length="403" mass="41401">MIGVDSRLGVVTALRTGTLHGTLHVAFADLADTGGHGLPLGNPTVSGASWHDPGQARLRALGEAAERYCGHLVPAARLAEATWHDLAPDAVDPAGLALYSAAQLRRPGFPFTGLARDDRIPWVRGARPDGTPAWVPAELVWLAPLGARPAVLPVSAGIAAGPDPAAARAAALAEVVERHALATAWLSGRRFPALPASMSPRVPGLRLRGFAVPNLIDAPVALCLAEDASGLLGVGCALAADGRIATSLAKAAAEAVQSLDTTARIAAGGLPEWERPHGPLAGHRPGRAYAAAYRPDFSDAVDVTCHLQLLADPEFAARIAERFAPAERWTPAPPCDPEAALVARGLTPITVDLTTADVAACGMSVARVVVPGLRATTPAAFPMLGGGAEPLPGRPCLLPIPHA</sequence>
<organism evidence="2 3">
    <name type="scientific">Spongiactinospora rosea</name>
    <dbReference type="NCBI Taxonomy" id="2248750"/>
    <lineage>
        <taxon>Bacteria</taxon>
        <taxon>Bacillati</taxon>
        <taxon>Actinomycetota</taxon>
        <taxon>Actinomycetes</taxon>
        <taxon>Streptosporangiales</taxon>
        <taxon>Streptosporangiaceae</taxon>
        <taxon>Spongiactinospora</taxon>
    </lineage>
</organism>
<dbReference type="Proteomes" id="UP000253303">
    <property type="component" value="Unassembled WGS sequence"/>
</dbReference>
<dbReference type="Gene3D" id="3.30.1330.230">
    <property type="match status" value="1"/>
</dbReference>
<gene>
    <name evidence="2" type="ORF">DP939_20400</name>
</gene>
<evidence type="ECO:0000313" key="3">
    <source>
        <dbReference type="Proteomes" id="UP000253303"/>
    </source>
</evidence>
<dbReference type="OrthoDB" id="3460941at2"/>